<keyword evidence="2" id="KW-0677">Repeat</keyword>
<comment type="caution">
    <text evidence="4">The sequence shown here is derived from an EMBL/GenBank/DDBJ whole genome shotgun (WGS) entry which is preliminary data.</text>
</comment>
<keyword evidence="3" id="KW-0812">Transmembrane</keyword>
<dbReference type="PROSITE" id="PS51450">
    <property type="entry name" value="LRR"/>
    <property type="match status" value="1"/>
</dbReference>
<accession>A0A545U829</accession>
<feature type="transmembrane region" description="Helical" evidence="3">
    <location>
        <begin position="28"/>
        <end position="50"/>
    </location>
</feature>
<dbReference type="InterPro" id="IPR032675">
    <property type="entry name" value="LRR_dom_sf"/>
</dbReference>
<evidence type="ECO:0000256" key="3">
    <source>
        <dbReference type="SAM" id="Phobius"/>
    </source>
</evidence>
<evidence type="ECO:0000313" key="5">
    <source>
        <dbReference type="Proteomes" id="UP000319732"/>
    </source>
</evidence>
<dbReference type="Gene3D" id="3.80.10.10">
    <property type="entry name" value="Ribonuclease Inhibitor"/>
    <property type="match status" value="1"/>
</dbReference>
<keyword evidence="3" id="KW-1133">Transmembrane helix</keyword>
<proteinExistence type="predicted"/>
<protein>
    <submittedName>
        <fullName evidence="4">Leucine-rich repeat domain-containing protein</fullName>
    </submittedName>
</protein>
<dbReference type="OrthoDB" id="6388152at2"/>
<reference evidence="4 5" key="1">
    <citation type="submission" date="2019-06" db="EMBL/GenBank/DDBJ databases">
        <title>Whole genome sequence for Cellvibrionaceae sp. R142.</title>
        <authorList>
            <person name="Wang G."/>
        </authorList>
    </citation>
    <scope>NUCLEOTIDE SEQUENCE [LARGE SCALE GENOMIC DNA]</scope>
    <source>
        <strain evidence="4 5">R142</strain>
    </source>
</reference>
<dbReference type="EMBL" id="VHSG01000003">
    <property type="protein sequence ID" value="TQV85621.1"/>
    <property type="molecule type" value="Genomic_DNA"/>
</dbReference>
<sequence length="193" mass="21147">MVWAVQCHFFTQWGLGEMKRFRAAGPALRLLVGTLVGAAATISGCANYAVTFNDRPVYTPPPLFVDYEVADRRLKVCIDQTIADRRITSATALKQLSCSYGGIESLAGIELFTGLRRLGLSSNRLTDLTPLATLTQLVHLDVSENRLTAAAPLLSLLRLEYLDVSKNPNLPCGDLRQLTGSLNGEFILPQHCR</sequence>
<dbReference type="PANTHER" id="PTHR46652">
    <property type="entry name" value="LEUCINE-RICH REPEAT AND IQ DOMAIN-CONTAINING PROTEIN 1-RELATED"/>
    <property type="match status" value="1"/>
</dbReference>
<keyword evidence="3" id="KW-0472">Membrane</keyword>
<dbReference type="InterPro" id="IPR001611">
    <property type="entry name" value="Leu-rich_rpt"/>
</dbReference>
<gene>
    <name evidence="4" type="ORF">FKG94_01870</name>
</gene>
<dbReference type="PANTHER" id="PTHR46652:SF3">
    <property type="entry name" value="LEUCINE-RICH REPEAT-CONTAINING PROTEIN 9"/>
    <property type="match status" value="1"/>
</dbReference>
<organism evidence="4 5">
    <name type="scientific">Exilibacterium tricleocarpae</name>
    <dbReference type="NCBI Taxonomy" id="2591008"/>
    <lineage>
        <taxon>Bacteria</taxon>
        <taxon>Pseudomonadati</taxon>
        <taxon>Pseudomonadota</taxon>
        <taxon>Gammaproteobacteria</taxon>
        <taxon>Cellvibrionales</taxon>
        <taxon>Cellvibrionaceae</taxon>
        <taxon>Exilibacterium</taxon>
    </lineage>
</organism>
<evidence type="ECO:0000313" key="4">
    <source>
        <dbReference type="EMBL" id="TQV85621.1"/>
    </source>
</evidence>
<keyword evidence="5" id="KW-1185">Reference proteome</keyword>
<evidence type="ECO:0000256" key="1">
    <source>
        <dbReference type="ARBA" id="ARBA00022614"/>
    </source>
</evidence>
<keyword evidence="1" id="KW-0433">Leucine-rich repeat</keyword>
<name>A0A545U829_9GAMM</name>
<dbReference type="AlphaFoldDB" id="A0A545U829"/>
<dbReference type="Proteomes" id="UP000319732">
    <property type="component" value="Unassembled WGS sequence"/>
</dbReference>
<evidence type="ECO:0000256" key="2">
    <source>
        <dbReference type="ARBA" id="ARBA00022737"/>
    </source>
</evidence>
<dbReference type="InterPro" id="IPR050836">
    <property type="entry name" value="SDS22/Internalin_LRR"/>
</dbReference>
<dbReference type="SUPFAM" id="SSF52058">
    <property type="entry name" value="L domain-like"/>
    <property type="match status" value="1"/>
</dbReference>